<evidence type="ECO:0000313" key="3">
    <source>
        <dbReference type="EMBL" id="KAK1757778.1"/>
    </source>
</evidence>
<protein>
    <submittedName>
        <fullName evidence="3">Family 71 glycosyl hydrolase</fullName>
    </submittedName>
</protein>
<gene>
    <name evidence="3" type="ORF">QBC47DRAFT_442829</name>
</gene>
<dbReference type="Pfam" id="PF03659">
    <property type="entry name" value="Glyco_hydro_71"/>
    <property type="match status" value="1"/>
</dbReference>
<dbReference type="PANTHER" id="PTHR37981:SF1">
    <property type="entry name" value="SGNH HYDROLASE-TYPE ESTERASE DOMAIN-CONTAINING PROTEIN"/>
    <property type="match status" value="1"/>
</dbReference>
<dbReference type="AlphaFoldDB" id="A0AAJ0BGD0"/>
<dbReference type="GO" id="GO:0006629">
    <property type="term" value="P:lipid metabolic process"/>
    <property type="evidence" value="ECO:0007669"/>
    <property type="project" value="TreeGrafter"/>
</dbReference>
<dbReference type="PANTHER" id="PTHR37981">
    <property type="entry name" value="LIPASE 2"/>
    <property type="match status" value="1"/>
</dbReference>
<dbReference type="CDD" id="cd01823">
    <property type="entry name" value="SEST_like"/>
    <property type="match status" value="1"/>
</dbReference>
<keyword evidence="1" id="KW-0732">Signal</keyword>
<evidence type="ECO:0000256" key="1">
    <source>
        <dbReference type="SAM" id="SignalP"/>
    </source>
</evidence>
<keyword evidence="4" id="KW-1185">Reference proteome</keyword>
<keyword evidence="3" id="KW-0378">Hydrolase</keyword>
<organism evidence="3 4">
    <name type="scientific">Echria macrotheca</name>
    <dbReference type="NCBI Taxonomy" id="438768"/>
    <lineage>
        <taxon>Eukaryota</taxon>
        <taxon>Fungi</taxon>
        <taxon>Dikarya</taxon>
        <taxon>Ascomycota</taxon>
        <taxon>Pezizomycotina</taxon>
        <taxon>Sordariomycetes</taxon>
        <taxon>Sordariomycetidae</taxon>
        <taxon>Sordariales</taxon>
        <taxon>Schizotheciaceae</taxon>
        <taxon>Echria</taxon>
    </lineage>
</organism>
<sequence length="997" mass="109747">MNLFSALLGVLLAASGVQSQAVFAHFMVGNTPEFTLSDWQTNMQWAKDVHIEAFALNMAAQNVGFKLLFSFDYAGNGPWPMEEVTRVIQQYGRHSAYWQHQGKPLVSTFEGPERANDWIAIKAQTNCFFIPDWSSLGAGPAMAAGNGVADGLFSWAGWAYGTDSMTTYVDASYLEALQGKAYMMPVSPWFYTNLPGYGKNWAWKGDDLWHARWNHVFAVKPDFVQIISWNDYGESHYIAPLDERQYEPFTIGQAPYNFVRGMPHDGWRVHLPFLIDTYKNLQPAVGQESVVVWYRKSPGRSPSCSSGGTTGNTATQLQLEFEPADVLTDYIFVTALLGRRAQLSVGSATNIRQWEYVPDNEVGVYFARIPFSDVLGSGGGQVTIIVSRPPTADSITVRASEKITSDCDFDITNWNAVVAVGYGSDSSARAPLKLSDQHCIEGWGTVRGGFYGLCQFTCQYGYCPVTACVCTKMGRARELPAPTGIVGYPANGDANYGGLCAFACFYGFCPDQCSRTEQPPFIPSTSPFSPDTCTAGTARAGKEGYTGLCSFSCNWGFCPMHVCQCTATGPLNVPPAPSVQGGSSPAKDDEGLCNFACSRGYCPAPCVSRSIVGHVHFGDSFASGMGTGSTSSDRCRVGSNNYGALINREIGSRFITYQRHSCSGDTLDGLNRQVSSWTNPSTFNVGTITIGGNDLGFGDLVQHCVLRPKAFLTPAEDAALCDEKKQKARSKLADQSRLGIQWSLRDAYRGIVQTAGNSEFQLYVADYPRFFNNRTTSCDMTSFDYWFPGYYSGHETQTPGGLIMLTRDLRTELNDLVEDLNSVIRMAVEDANRDLDKTRPRVHYVPMDTHFEGHRWCESDALPEPYEYNADTWFFLSGWTDFPDDTSGLAGEKQQLISEGRVPVPDASDCEARLGSEPDPYDRFLCMVALNVAHDPNGVEARRLAAANAAIRAGDVNAEEIDWYLPTRQIKTFHPRTAGMHAYKRAVMDAMRQVGQL</sequence>
<feature type="signal peptide" evidence="1">
    <location>
        <begin position="1"/>
        <end position="19"/>
    </location>
</feature>
<dbReference type="EMBL" id="MU839830">
    <property type="protein sequence ID" value="KAK1757778.1"/>
    <property type="molecule type" value="Genomic_DNA"/>
</dbReference>
<dbReference type="InterPro" id="IPR036514">
    <property type="entry name" value="SGNH_hydro_sf"/>
</dbReference>
<dbReference type="Proteomes" id="UP001239445">
    <property type="component" value="Unassembled WGS sequence"/>
</dbReference>
<dbReference type="InterPro" id="IPR005197">
    <property type="entry name" value="Glyco_hydro_71"/>
</dbReference>
<name>A0AAJ0BGD0_9PEZI</name>
<dbReference type="Gene3D" id="3.40.50.1110">
    <property type="entry name" value="SGNH hydrolase"/>
    <property type="match status" value="1"/>
</dbReference>
<dbReference type="InterPro" id="IPR013830">
    <property type="entry name" value="SGNH_hydro"/>
</dbReference>
<dbReference type="Gene3D" id="3.20.20.80">
    <property type="entry name" value="Glycosidases"/>
    <property type="match status" value="1"/>
</dbReference>
<dbReference type="Pfam" id="PF13472">
    <property type="entry name" value="Lipase_GDSL_2"/>
    <property type="match status" value="1"/>
</dbReference>
<evidence type="ECO:0000313" key="4">
    <source>
        <dbReference type="Proteomes" id="UP001239445"/>
    </source>
</evidence>
<reference evidence="3" key="1">
    <citation type="submission" date="2023-06" db="EMBL/GenBank/DDBJ databases">
        <title>Genome-scale phylogeny and comparative genomics of the fungal order Sordariales.</title>
        <authorList>
            <consortium name="Lawrence Berkeley National Laboratory"/>
            <person name="Hensen N."/>
            <person name="Bonometti L."/>
            <person name="Westerberg I."/>
            <person name="Brannstrom I.O."/>
            <person name="Guillou S."/>
            <person name="Cros-Aarteil S."/>
            <person name="Calhoun S."/>
            <person name="Haridas S."/>
            <person name="Kuo A."/>
            <person name="Mondo S."/>
            <person name="Pangilinan J."/>
            <person name="Riley R."/>
            <person name="Labutti K."/>
            <person name="Andreopoulos B."/>
            <person name="Lipzen A."/>
            <person name="Chen C."/>
            <person name="Yanf M."/>
            <person name="Daum C."/>
            <person name="Ng V."/>
            <person name="Clum A."/>
            <person name="Steindorff A."/>
            <person name="Ohm R."/>
            <person name="Martin F."/>
            <person name="Silar P."/>
            <person name="Natvig D."/>
            <person name="Lalanne C."/>
            <person name="Gautier V."/>
            <person name="Ament-Velasquez S.L."/>
            <person name="Kruys A."/>
            <person name="Hutchinson M.I."/>
            <person name="Powell A.J."/>
            <person name="Barry K."/>
            <person name="Miller A.N."/>
            <person name="Grigoriev I.V."/>
            <person name="Debuchy R."/>
            <person name="Gladieux P."/>
            <person name="Thoren M.H."/>
            <person name="Johannesson H."/>
        </authorList>
    </citation>
    <scope>NUCLEOTIDE SEQUENCE</scope>
    <source>
        <strain evidence="3">PSN4</strain>
    </source>
</reference>
<accession>A0AAJ0BGD0</accession>
<comment type="caution">
    <text evidence="3">The sequence shown here is derived from an EMBL/GenBank/DDBJ whole genome shotgun (WGS) entry which is preliminary data.</text>
</comment>
<dbReference type="InterPro" id="IPR037460">
    <property type="entry name" value="SEST-like"/>
</dbReference>
<dbReference type="CDD" id="cd11577">
    <property type="entry name" value="GH71"/>
    <property type="match status" value="1"/>
</dbReference>
<feature type="chain" id="PRO_5042548966" evidence="1">
    <location>
        <begin position="20"/>
        <end position="997"/>
    </location>
</feature>
<evidence type="ECO:0000259" key="2">
    <source>
        <dbReference type="Pfam" id="PF13472"/>
    </source>
</evidence>
<dbReference type="GO" id="GO:0016788">
    <property type="term" value="F:hydrolase activity, acting on ester bonds"/>
    <property type="evidence" value="ECO:0007669"/>
    <property type="project" value="InterPro"/>
</dbReference>
<proteinExistence type="predicted"/>
<feature type="domain" description="SGNH hydrolase-type esterase" evidence="2">
    <location>
        <begin position="617"/>
        <end position="830"/>
    </location>
</feature>
<dbReference type="SUPFAM" id="SSF52266">
    <property type="entry name" value="SGNH hydrolase"/>
    <property type="match status" value="1"/>
</dbReference>
<dbReference type="GO" id="GO:0051118">
    <property type="term" value="F:glucan endo-1,3-alpha-glucosidase activity"/>
    <property type="evidence" value="ECO:0007669"/>
    <property type="project" value="InterPro"/>
</dbReference>